<dbReference type="eggNOG" id="COG4102">
    <property type="taxonomic scope" value="Bacteria"/>
</dbReference>
<dbReference type="STRING" id="2518989.IMCC3088_44"/>
<gene>
    <name evidence="1" type="ORF">IMCC3088_44</name>
</gene>
<comment type="caution">
    <text evidence="1">The sequence shown here is derived from an EMBL/GenBank/DDBJ whole genome shotgun (WGS) entry which is preliminary data.</text>
</comment>
<dbReference type="Pfam" id="PF07394">
    <property type="entry name" value="DUF1501"/>
    <property type="match status" value="1"/>
</dbReference>
<dbReference type="PANTHER" id="PTHR43737:SF1">
    <property type="entry name" value="DUF1501 DOMAIN-CONTAINING PROTEIN"/>
    <property type="match status" value="1"/>
</dbReference>
<dbReference type="Proteomes" id="UP000005615">
    <property type="component" value="Unassembled WGS sequence"/>
</dbReference>
<protein>
    <recommendedName>
        <fullName evidence="3">DUF1501 domain-containing protein</fullName>
    </recommendedName>
</protein>
<name>F3L5B3_9GAMM</name>
<evidence type="ECO:0000313" key="2">
    <source>
        <dbReference type="Proteomes" id="UP000005615"/>
    </source>
</evidence>
<dbReference type="InterPro" id="IPR010869">
    <property type="entry name" value="DUF1501"/>
</dbReference>
<proteinExistence type="predicted"/>
<organism evidence="1 2">
    <name type="scientific">Aequoribacter fuscus</name>
    <dbReference type="NCBI Taxonomy" id="2518989"/>
    <lineage>
        <taxon>Bacteria</taxon>
        <taxon>Pseudomonadati</taxon>
        <taxon>Pseudomonadota</taxon>
        <taxon>Gammaproteobacteria</taxon>
        <taxon>Cellvibrionales</taxon>
        <taxon>Halieaceae</taxon>
        <taxon>Aequoribacter</taxon>
    </lineage>
</organism>
<sequence>MTALGSSTLGALSAQFNLAQAQVLGGGDYRALVCVFLYGGNDAFNMVIPESLAEYNTYADTRRSLAIPRDQLLKLNPTNWQPADYALHPEMSDLRALFDQQKLAVVGNVGTLIQPTTQQDYVNKRVQLPPQLFSHNDQQNYVMSLQATKPQQGWASRMADLMMDANTNPQLSMNISLSGANSLQAGGLMAPYAIGSGGVLDYWSLQPGNPETWSVRRNRAYDALLAKTYSHDFAREFAKVQRRSLDLGVELRAALEQTPAPSTEFNAQSRLAGMLKMVAHMIAARESLGMRRQIFFVGIGDYDTHGDQANRHPLLMRELNHALTSFYNATLELGVSDQVTTFTASDFGRTLTSNGDGTDHGWGSHQLVLGGSVAGGQIVGTMPELAIGSVDDIGEGRIIPTTSVDQYSATLARWYGLDAAGIAQTFPNLVNFNAADLGFMG</sequence>
<dbReference type="EMBL" id="AEIG01000103">
    <property type="protein sequence ID" value="EGG28474.1"/>
    <property type="molecule type" value="Genomic_DNA"/>
</dbReference>
<evidence type="ECO:0000313" key="1">
    <source>
        <dbReference type="EMBL" id="EGG28474.1"/>
    </source>
</evidence>
<dbReference type="AlphaFoldDB" id="F3L5B3"/>
<dbReference type="PANTHER" id="PTHR43737">
    <property type="entry name" value="BLL7424 PROTEIN"/>
    <property type="match status" value="1"/>
</dbReference>
<keyword evidence="2" id="KW-1185">Reference proteome</keyword>
<evidence type="ECO:0008006" key="3">
    <source>
        <dbReference type="Google" id="ProtNLM"/>
    </source>
</evidence>
<accession>F3L5B3</accession>
<reference evidence="1 2" key="1">
    <citation type="journal article" date="2011" name="J. Bacteriol.">
        <title>Genome sequence of strain IMCC3088, a proteorhodopsin-containing marine bacterium belonging to the OM60/NOR5 clade.</title>
        <authorList>
            <person name="Jang Y."/>
            <person name="Oh H.M."/>
            <person name="Kang I."/>
            <person name="Lee K."/>
            <person name="Yang S.J."/>
            <person name="Cho J.C."/>
        </authorList>
    </citation>
    <scope>NUCLEOTIDE SEQUENCE [LARGE SCALE GENOMIC DNA]</scope>
    <source>
        <strain evidence="1 2">IMCC3088</strain>
    </source>
</reference>